<evidence type="ECO:0000256" key="5">
    <source>
        <dbReference type="SAM" id="MobiDB-lite"/>
    </source>
</evidence>
<evidence type="ECO:0000313" key="8">
    <source>
        <dbReference type="EMBL" id="RBP99605.1"/>
    </source>
</evidence>
<keyword evidence="6" id="KW-1133">Transmembrane helix</keyword>
<gene>
    <name evidence="8" type="ORF">CRD59_02380</name>
</gene>
<dbReference type="GO" id="GO:0005975">
    <property type="term" value="P:carbohydrate metabolic process"/>
    <property type="evidence" value="ECO:0007669"/>
    <property type="project" value="UniProtKB-ARBA"/>
</dbReference>
<name>A0A366KCX7_9BIFI</name>
<keyword evidence="3" id="KW-0732">Signal</keyword>
<feature type="transmembrane region" description="Helical" evidence="6">
    <location>
        <begin position="675"/>
        <end position="693"/>
    </location>
</feature>
<keyword evidence="6" id="KW-0472">Membrane</keyword>
<evidence type="ECO:0000256" key="3">
    <source>
        <dbReference type="ARBA" id="ARBA00022729"/>
    </source>
</evidence>
<sequence>MREHMLELWGRNKAKATGLLALVVATGMMLAVVPAANADTATTTYDTADEFLGGDAPDKAGKLTLTKVLTKAAGKKSTGSVRDAPTSPKLGAGVTFVLTRVTPKAGRTPGSMDPKTDSYVRTGTVYKGKTDAQGLITNGDSSSVGDGFWRDSAGNIIPGFPVDSANHSSYYYLLEESDMDNPYTRPDNPLFNPAYTKAEPSIFDLPYRATNVTTNRDAAGTVTSTSSEDGFVYNLHIYPKNVNESQIAKDAVKVTAPDGTARPGNLAQVGDTVTWKVTQKLYDDTRAGGMNGDGRIQLSEIRDGGRPGLFMKATDRVPAALTYVNQPPHLDLSWTEDGTQHTEDITTGGYVTIDPRPGSDGNVNKRSDSLQGTAMTTGPVKDMLTFPDLEKNSTVLTVKWYSNWNGRGLGELAGHYDAAKTYTDIKLELTYDTKVSGSDDGEASPMGLLTNAIASDNADNATHDPYYATASVPTAGLQFAKTNKKDQKDTTLKGLAGAVFRLTPVGDKTRFLGSDGKFYAEGATLPSGVTALEATSNSKGVVSFVGVPIVDSATGKVYADRNKLQFGLLEVTKPKYDPTGGTSPTTDYRAPSIAFGTVDFSKYQSAEPGTLTEGAGADIAKLDFKDYATKNMPTGDTSPFKNMRGDVIGKGLVNWRQDQEDPAKVGALPLTGGQGILFMLIVGLLVMFAGLAASKYRERRQSHAIHRA</sequence>
<dbReference type="Gene3D" id="2.60.40.10">
    <property type="entry name" value="Immunoglobulins"/>
    <property type="match status" value="1"/>
</dbReference>
<evidence type="ECO:0000256" key="1">
    <source>
        <dbReference type="ARBA" id="ARBA00022512"/>
    </source>
</evidence>
<keyword evidence="2" id="KW-0964">Secreted</keyword>
<proteinExistence type="predicted"/>
<evidence type="ECO:0000256" key="2">
    <source>
        <dbReference type="ARBA" id="ARBA00022525"/>
    </source>
</evidence>
<evidence type="ECO:0000256" key="6">
    <source>
        <dbReference type="SAM" id="Phobius"/>
    </source>
</evidence>
<dbReference type="EMBL" id="PDCH01000003">
    <property type="protein sequence ID" value="RBP99605.1"/>
    <property type="molecule type" value="Genomic_DNA"/>
</dbReference>
<keyword evidence="4" id="KW-0572">Peptidoglycan-anchor</keyword>
<accession>A0A366KCX7</accession>
<dbReference type="InterPro" id="IPR013783">
    <property type="entry name" value="Ig-like_fold"/>
</dbReference>
<reference evidence="8 9" key="1">
    <citation type="submission" date="2017-10" db="EMBL/GenBank/DDBJ databases">
        <title>Bifidobacterium xylocopum sp. nov. and Bifidobacterium aemilianum sp. nov., from the carpenter bee (Xylocopa violacea) digestive tract.</title>
        <authorList>
            <person name="Alberoni D."/>
            <person name="Baffoni L."/>
            <person name="Di Gioia D."/>
            <person name="Gaggia F."/>
            <person name="Biavati B."/>
        </authorList>
    </citation>
    <scope>NUCLEOTIDE SEQUENCE [LARGE SCALE GENOMIC DNA]</scope>
    <source>
        <strain evidence="8 9">XV2</strain>
    </source>
</reference>
<dbReference type="Pfam" id="PF00746">
    <property type="entry name" value="Gram_pos_anchor"/>
    <property type="match status" value="1"/>
</dbReference>
<keyword evidence="9" id="KW-1185">Reference proteome</keyword>
<evidence type="ECO:0000313" key="9">
    <source>
        <dbReference type="Proteomes" id="UP000252345"/>
    </source>
</evidence>
<feature type="domain" description="Gram-positive cocci surface proteins LPxTG" evidence="7">
    <location>
        <begin position="663"/>
        <end position="697"/>
    </location>
</feature>
<comment type="caution">
    <text evidence="8">The sequence shown here is derived from an EMBL/GenBank/DDBJ whole genome shotgun (WGS) entry which is preliminary data.</text>
</comment>
<keyword evidence="1" id="KW-0134">Cell wall</keyword>
<dbReference type="RefSeq" id="WP_113853007.1">
    <property type="nucleotide sequence ID" value="NZ_PDCH01000003.1"/>
</dbReference>
<feature type="region of interest" description="Disordered" evidence="5">
    <location>
        <begin position="346"/>
        <end position="376"/>
    </location>
</feature>
<dbReference type="OrthoDB" id="3240424at2"/>
<keyword evidence="6" id="KW-0812">Transmembrane</keyword>
<dbReference type="AlphaFoldDB" id="A0A366KCX7"/>
<evidence type="ECO:0000259" key="7">
    <source>
        <dbReference type="Pfam" id="PF00746"/>
    </source>
</evidence>
<dbReference type="InterPro" id="IPR019931">
    <property type="entry name" value="LPXTG_anchor"/>
</dbReference>
<organism evidence="8 9">
    <name type="scientific">Bifidobacterium xylocopae</name>
    <dbReference type="NCBI Taxonomy" id="2493119"/>
    <lineage>
        <taxon>Bacteria</taxon>
        <taxon>Bacillati</taxon>
        <taxon>Actinomycetota</taxon>
        <taxon>Actinomycetes</taxon>
        <taxon>Bifidobacteriales</taxon>
        <taxon>Bifidobacteriaceae</taxon>
        <taxon>Bifidobacterium</taxon>
    </lineage>
</organism>
<dbReference type="Proteomes" id="UP000252345">
    <property type="component" value="Unassembled WGS sequence"/>
</dbReference>
<evidence type="ECO:0000256" key="4">
    <source>
        <dbReference type="ARBA" id="ARBA00023088"/>
    </source>
</evidence>
<protein>
    <recommendedName>
        <fullName evidence="7">Gram-positive cocci surface proteins LPxTG domain-containing protein</fullName>
    </recommendedName>
</protein>